<keyword evidence="2" id="KW-1185">Reference proteome</keyword>
<name>A0A8K0RKC8_9PLEO</name>
<comment type="caution">
    <text evidence="1">The sequence shown here is derived from an EMBL/GenBank/DDBJ whole genome shotgun (WGS) entry which is preliminary data.</text>
</comment>
<sequence length="84" mass="9302">MPSAVNQLSLFTLVPTASSVASCQIHFRPVRFDWPAGHSKLRGQSLLGTLQPRLVFLRQRSAIVRRARIWLLGVGISKTSCVDT</sequence>
<evidence type="ECO:0000313" key="2">
    <source>
        <dbReference type="Proteomes" id="UP000813461"/>
    </source>
</evidence>
<evidence type="ECO:0000313" key="1">
    <source>
        <dbReference type="EMBL" id="KAH7094803.1"/>
    </source>
</evidence>
<dbReference type="AlphaFoldDB" id="A0A8K0RKC8"/>
<reference evidence="1" key="1">
    <citation type="journal article" date="2021" name="Nat. Commun.">
        <title>Genetic determinants of endophytism in the Arabidopsis root mycobiome.</title>
        <authorList>
            <person name="Mesny F."/>
            <person name="Miyauchi S."/>
            <person name="Thiergart T."/>
            <person name="Pickel B."/>
            <person name="Atanasova L."/>
            <person name="Karlsson M."/>
            <person name="Huettel B."/>
            <person name="Barry K.W."/>
            <person name="Haridas S."/>
            <person name="Chen C."/>
            <person name="Bauer D."/>
            <person name="Andreopoulos W."/>
            <person name="Pangilinan J."/>
            <person name="LaButti K."/>
            <person name="Riley R."/>
            <person name="Lipzen A."/>
            <person name="Clum A."/>
            <person name="Drula E."/>
            <person name="Henrissat B."/>
            <person name="Kohler A."/>
            <person name="Grigoriev I.V."/>
            <person name="Martin F.M."/>
            <person name="Hacquard S."/>
        </authorList>
    </citation>
    <scope>NUCLEOTIDE SEQUENCE</scope>
    <source>
        <strain evidence="1">MPI-SDFR-AT-0120</strain>
    </source>
</reference>
<gene>
    <name evidence="1" type="ORF">FB567DRAFT_13721</name>
</gene>
<protein>
    <submittedName>
        <fullName evidence="1">Uncharacterized protein</fullName>
    </submittedName>
</protein>
<accession>A0A8K0RKC8</accession>
<organism evidence="1 2">
    <name type="scientific">Paraphoma chrysanthemicola</name>
    <dbReference type="NCBI Taxonomy" id="798071"/>
    <lineage>
        <taxon>Eukaryota</taxon>
        <taxon>Fungi</taxon>
        <taxon>Dikarya</taxon>
        <taxon>Ascomycota</taxon>
        <taxon>Pezizomycotina</taxon>
        <taxon>Dothideomycetes</taxon>
        <taxon>Pleosporomycetidae</taxon>
        <taxon>Pleosporales</taxon>
        <taxon>Pleosporineae</taxon>
        <taxon>Phaeosphaeriaceae</taxon>
        <taxon>Paraphoma</taxon>
    </lineage>
</organism>
<proteinExistence type="predicted"/>
<dbReference type="EMBL" id="JAGMVJ010000001">
    <property type="protein sequence ID" value="KAH7094803.1"/>
    <property type="molecule type" value="Genomic_DNA"/>
</dbReference>
<dbReference type="Proteomes" id="UP000813461">
    <property type="component" value="Unassembled WGS sequence"/>
</dbReference>